<evidence type="ECO:0000313" key="2">
    <source>
        <dbReference type="Proteomes" id="UP000036045"/>
    </source>
</evidence>
<reference evidence="1 2" key="1">
    <citation type="submission" date="2015-05" db="EMBL/GenBank/DDBJ databases">
        <title>Whole genome sequence and identification of bacterial endophytes from Costus igneus.</title>
        <authorList>
            <person name="Lee Y.P."/>
            <person name="Gan H.M."/>
            <person name="Eng W."/>
            <person name="Wheatley M.S."/>
            <person name="Caraballo A."/>
            <person name="Polter S."/>
            <person name="Savka M.A."/>
            <person name="Hudson A.O."/>
        </authorList>
    </citation>
    <scope>NUCLEOTIDE SEQUENCE [LARGE SCALE GENOMIC DNA]</scope>
    <source>
        <strain evidence="1 2">RIT379</strain>
    </source>
</reference>
<dbReference type="Proteomes" id="UP000036045">
    <property type="component" value="Unassembled WGS sequence"/>
</dbReference>
<accession>A0A0J1IPJ0</accession>
<gene>
    <name evidence="1" type="ORF">ABW02_02915</name>
</gene>
<proteinExistence type="predicted"/>
<sequence length="61" mass="7372">MQRKELMKEADELMQDYCKDCFLYRQNKVEYGKRRAHRFCISQCTVGNKLREYGEKLSSSK</sequence>
<dbReference type="PATRIC" id="fig|1397.4.peg.1848"/>
<dbReference type="InterPro" id="IPR019718">
    <property type="entry name" value="DUF2602"/>
</dbReference>
<dbReference type="GeneID" id="56350116"/>
<dbReference type="Pfam" id="PF10782">
    <property type="entry name" value="zf-C2HCIx2C"/>
    <property type="match status" value="1"/>
</dbReference>
<dbReference type="OrthoDB" id="2454446at2"/>
<dbReference type="RefSeq" id="WP_047940422.1">
    <property type="nucleotide sequence ID" value="NZ_CP053989.1"/>
</dbReference>
<dbReference type="AlphaFoldDB" id="A0A0J1IPJ0"/>
<comment type="caution">
    <text evidence="1">The sequence shown here is derived from an EMBL/GenBank/DDBJ whole genome shotgun (WGS) entry which is preliminary data.</text>
</comment>
<keyword evidence="2" id="KW-1185">Reference proteome</keyword>
<evidence type="ECO:0000313" key="1">
    <source>
        <dbReference type="EMBL" id="KLV27867.1"/>
    </source>
</evidence>
<protein>
    <recommendedName>
        <fullName evidence="3">Zinc-finger domain-containing protein</fullName>
    </recommendedName>
</protein>
<evidence type="ECO:0008006" key="3">
    <source>
        <dbReference type="Google" id="ProtNLM"/>
    </source>
</evidence>
<organism evidence="1 2">
    <name type="scientific">Niallia circulans</name>
    <name type="common">Bacillus circulans</name>
    <dbReference type="NCBI Taxonomy" id="1397"/>
    <lineage>
        <taxon>Bacteria</taxon>
        <taxon>Bacillati</taxon>
        <taxon>Bacillota</taxon>
        <taxon>Bacilli</taxon>
        <taxon>Bacillales</taxon>
        <taxon>Bacillaceae</taxon>
        <taxon>Niallia</taxon>
    </lineage>
</organism>
<dbReference type="EMBL" id="LDPH01000002">
    <property type="protein sequence ID" value="KLV27867.1"/>
    <property type="molecule type" value="Genomic_DNA"/>
</dbReference>
<name>A0A0J1IPJ0_NIACI</name>